<gene>
    <name evidence="1" type="ORF">CLOSTHATH_03367</name>
</gene>
<evidence type="ECO:0000313" key="1">
    <source>
        <dbReference type="EMBL" id="EFC98434.1"/>
    </source>
</evidence>
<comment type="caution">
    <text evidence="1">The sequence shown here is derived from an EMBL/GenBank/DDBJ whole genome shotgun (WGS) entry which is preliminary data.</text>
</comment>
<dbReference type="HOGENOM" id="CLU_3099651_0_0_9"/>
<proteinExistence type="predicted"/>
<accession>D3AIC7</accession>
<dbReference type="Proteomes" id="UP000004968">
    <property type="component" value="Unassembled WGS sequence"/>
</dbReference>
<organism evidence="1 2">
    <name type="scientific">Hungatella hathewayi DSM 13479</name>
    <dbReference type="NCBI Taxonomy" id="566550"/>
    <lineage>
        <taxon>Bacteria</taxon>
        <taxon>Bacillati</taxon>
        <taxon>Bacillota</taxon>
        <taxon>Clostridia</taxon>
        <taxon>Lachnospirales</taxon>
        <taxon>Lachnospiraceae</taxon>
        <taxon>Hungatella</taxon>
    </lineage>
</organism>
<dbReference type="AlphaFoldDB" id="D3AIC7"/>
<protein>
    <submittedName>
        <fullName evidence="1">Uncharacterized protein</fullName>
    </submittedName>
</protein>
<sequence length="51" mass="5989">MRFRTILSQEGDDYNAETYGTPPMEDYGIAGIIKNSYNFLIKLRFSPMLYF</sequence>
<dbReference type="EMBL" id="ACIO01000277">
    <property type="protein sequence ID" value="EFC98434.1"/>
    <property type="molecule type" value="Genomic_DNA"/>
</dbReference>
<name>D3AIC7_9FIRM</name>
<evidence type="ECO:0000313" key="2">
    <source>
        <dbReference type="Proteomes" id="UP000004968"/>
    </source>
</evidence>
<reference evidence="1 2" key="1">
    <citation type="submission" date="2010-01" db="EMBL/GenBank/DDBJ databases">
        <authorList>
            <person name="Weinstock G."/>
            <person name="Sodergren E."/>
            <person name="Clifton S."/>
            <person name="Fulton L."/>
            <person name="Fulton B."/>
            <person name="Courtney L."/>
            <person name="Fronick C."/>
            <person name="Harrison M."/>
            <person name="Strong C."/>
            <person name="Farmer C."/>
            <person name="Delahaunty K."/>
            <person name="Markovic C."/>
            <person name="Hall O."/>
            <person name="Minx P."/>
            <person name="Tomlinson C."/>
            <person name="Mitreva M."/>
            <person name="Nelson J."/>
            <person name="Hou S."/>
            <person name="Wollam A."/>
            <person name="Pepin K.H."/>
            <person name="Johnson M."/>
            <person name="Bhonagiri V."/>
            <person name="Nash W.E."/>
            <person name="Warren W."/>
            <person name="Chinwalla A."/>
            <person name="Mardis E.R."/>
            <person name="Wilson R.K."/>
        </authorList>
    </citation>
    <scope>NUCLEOTIDE SEQUENCE [LARGE SCALE GENOMIC DNA]</scope>
    <source>
        <strain evidence="1 2">DSM 13479</strain>
    </source>
</reference>